<dbReference type="Proteomes" id="UP000281028">
    <property type="component" value="Unassembled WGS sequence"/>
</dbReference>
<reference evidence="1" key="1">
    <citation type="submission" date="2020-05" db="EMBL/GenBank/DDBJ databases">
        <title>Chitinophaga laudate sp. nov., isolated from a tropical peat swamp.</title>
        <authorList>
            <person name="Goh C.B.S."/>
            <person name="Lee M.S."/>
            <person name="Parimannan S."/>
            <person name="Pasbakhsh P."/>
            <person name="Yule C.M."/>
            <person name="Rajandas H."/>
            <person name="Loke S."/>
            <person name="Croft L."/>
            <person name="Tan J.B.L."/>
        </authorList>
    </citation>
    <scope>NUCLEOTIDE SEQUENCE</scope>
    <source>
        <strain evidence="1">Mgbs1</strain>
    </source>
</reference>
<dbReference type="AlphaFoldDB" id="A0A3S1CT64"/>
<gene>
    <name evidence="1" type="ORF">ECE50_014675</name>
</gene>
<name>A0A3S1CT64_9BACT</name>
<dbReference type="EMBL" id="RIAR02000001">
    <property type="protein sequence ID" value="NSL88089.1"/>
    <property type="molecule type" value="Genomic_DNA"/>
</dbReference>
<comment type="caution">
    <text evidence="1">The sequence shown here is derived from an EMBL/GenBank/DDBJ whole genome shotgun (WGS) entry which is preliminary data.</text>
</comment>
<evidence type="ECO:0000313" key="2">
    <source>
        <dbReference type="Proteomes" id="UP000281028"/>
    </source>
</evidence>
<proteinExistence type="predicted"/>
<evidence type="ECO:0000313" key="1">
    <source>
        <dbReference type="EMBL" id="NSL88089.1"/>
    </source>
</evidence>
<organism evidence="1 2">
    <name type="scientific">Chitinophaga solisilvae</name>
    <dbReference type="NCBI Taxonomy" id="1233460"/>
    <lineage>
        <taxon>Bacteria</taxon>
        <taxon>Pseudomonadati</taxon>
        <taxon>Bacteroidota</taxon>
        <taxon>Chitinophagia</taxon>
        <taxon>Chitinophagales</taxon>
        <taxon>Chitinophagaceae</taxon>
        <taxon>Chitinophaga</taxon>
    </lineage>
</organism>
<keyword evidence="2" id="KW-1185">Reference proteome</keyword>
<sequence>MITTGTFFRIWYLHINTLFLFVYTPPIANHGGSDDIADNPVTLTGGSNHPGMRRMEDSITAYVRVQIIPYTWK</sequence>
<accession>A0A3S1CT64</accession>
<protein>
    <submittedName>
        <fullName evidence="1">Uncharacterized protein</fullName>
    </submittedName>
</protein>